<dbReference type="InterPro" id="IPR006913">
    <property type="entry name" value="CENP-V/GFA"/>
</dbReference>
<sequence>MSSEKHIEPVPSVVEADKSKPIFPLFTENANDGFSRRGEDEEASATCLCGKVQISVPTKGPGFKGTFVCHCTDCRKISSSMFATNFTVALSHLKYVRGKDGVKSYGQSETIGSPRNGHTMTEYWCDHCGRLMYRVSSGMPDVAFVRVGAIDDFSLHESVLKPDIELFTKDRVGWLPPLEGVKQHATTWLGRRSSL</sequence>
<dbReference type="PANTHER" id="PTHR33337">
    <property type="entry name" value="GFA DOMAIN-CONTAINING PROTEIN"/>
    <property type="match status" value="1"/>
</dbReference>
<protein>
    <recommendedName>
        <fullName evidence="5">CENP-V/GFA domain-containing protein</fullName>
    </recommendedName>
</protein>
<comment type="similarity">
    <text evidence="1">Belongs to the Gfa family.</text>
</comment>
<dbReference type="EMBL" id="BJWK01000004">
    <property type="protein sequence ID" value="GEM08104.1"/>
    <property type="molecule type" value="Genomic_DNA"/>
</dbReference>
<keyword evidence="4" id="KW-0456">Lyase</keyword>
<evidence type="ECO:0000256" key="2">
    <source>
        <dbReference type="ARBA" id="ARBA00022723"/>
    </source>
</evidence>
<comment type="caution">
    <text evidence="6">The sequence shown here is derived from an EMBL/GenBank/DDBJ whole genome shotgun (WGS) entry which is preliminary data.</text>
</comment>
<dbReference type="Proteomes" id="UP000321518">
    <property type="component" value="Unassembled WGS sequence"/>
</dbReference>
<dbReference type="Pfam" id="PF04828">
    <property type="entry name" value="GFA"/>
    <property type="match status" value="1"/>
</dbReference>
<evidence type="ECO:0000313" key="7">
    <source>
        <dbReference type="Proteomes" id="UP000321518"/>
    </source>
</evidence>
<accession>A0A511KFB8</accession>
<reference evidence="6 7" key="1">
    <citation type="submission" date="2019-07" db="EMBL/GenBank/DDBJ databases">
        <title>Rhodotorula toruloides NBRC10032 genome sequencing.</title>
        <authorList>
            <person name="Shida Y."/>
            <person name="Takaku H."/>
            <person name="Ogasawara W."/>
            <person name="Mori K."/>
        </authorList>
    </citation>
    <scope>NUCLEOTIDE SEQUENCE [LARGE SCALE GENOMIC DNA]</scope>
    <source>
        <strain evidence="6 7">NBRC10032</strain>
    </source>
</reference>
<evidence type="ECO:0000256" key="4">
    <source>
        <dbReference type="ARBA" id="ARBA00023239"/>
    </source>
</evidence>
<dbReference type="Gene3D" id="3.90.1590.10">
    <property type="entry name" value="glutathione-dependent formaldehyde- activating enzyme (gfa)"/>
    <property type="match status" value="1"/>
</dbReference>
<evidence type="ECO:0000259" key="5">
    <source>
        <dbReference type="PROSITE" id="PS51891"/>
    </source>
</evidence>
<dbReference type="SUPFAM" id="SSF51316">
    <property type="entry name" value="Mss4-like"/>
    <property type="match status" value="1"/>
</dbReference>
<evidence type="ECO:0000256" key="1">
    <source>
        <dbReference type="ARBA" id="ARBA00005495"/>
    </source>
</evidence>
<dbReference type="OrthoDB" id="428768at2759"/>
<evidence type="ECO:0000313" key="6">
    <source>
        <dbReference type="EMBL" id="GEM08104.1"/>
    </source>
</evidence>
<gene>
    <name evidence="6" type="ORF">Rt10032_c04g2121</name>
</gene>
<dbReference type="AlphaFoldDB" id="A0A511KFB8"/>
<organism evidence="6 7">
    <name type="scientific">Rhodotorula toruloides</name>
    <name type="common">Yeast</name>
    <name type="synonym">Rhodosporidium toruloides</name>
    <dbReference type="NCBI Taxonomy" id="5286"/>
    <lineage>
        <taxon>Eukaryota</taxon>
        <taxon>Fungi</taxon>
        <taxon>Dikarya</taxon>
        <taxon>Basidiomycota</taxon>
        <taxon>Pucciniomycotina</taxon>
        <taxon>Microbotryomycetes</taxon>
        <taxon>Sporidiobolales</taxon>
        <taxon>Sporidiobolaceae</taxon>
        <taxon>Rhodotorula</taxon>
    </lineage>
</organism>
<name>A0A511KFB8_RHOTO</name>
<proteinExistence type="inferred from homology"/>
<dbReference type="GO" id="GO:0016846">
    <property type="term" value="F:carbon-sulfur lyase activity"/>
    <property type="evidence" value="ECO:0007669"/>
    <property type="project" value="InterPro"/>
</dbReference>
<dbReference type="GO" id="GO:0046872">
    <property type="term" value="F:metal ion binding"/>
    <property type="evidence" value="ECO:0007669"/>
    <property type="project" value="UniProtKB-KW"/>
</dbReference>
<dbReference type="PANTHER" id="PTHR33337:SF8">
    <property type="entry name" value="CENP-V_GFA DOMAIN-CONTAINING PROTEIN"/>
    <property type="match status" value="1"/>
</dbReference>
<feature type="domain" description="CENP-V/GFA" evidence="5">
    <location>
        <begin position="43"/>
        <end position="168"/>
    </location>
</feature>
<evidence type="ECO:0000256" key="3">
    <source>
        <dbReference type="ARBA" id="ARBA00022833"/>
    </source>
</evidence>
<dbReference type="InterPro" id="IPR011057">
    <property type="entry name" value="Mss4-like_sf"/>
</dbReference>
<keyword evidence="2" id="KW-0479">Metal-binding</keyword>
<dbReference type="PROSITE" id="PS51891">
    <property type="entry name" value="CENP_V_GFA"/>
    <property type="match status" value="1"/>
</dbReference>
<keyword evidence="3" id="KW-0862">Zinc</keyword>